<dbReference type="Proteomes" id="UP000799424">
    <property type="component" value="Unassembled WGS sequence"/>
</dbReference>
<dbReference type="AlphaFoldDB" id="A0A6A6ZYD6"/>
<proteinExistence type="predicted"/>
<gene>
    <name evidence="1" type="ORF">CC86DRAFT_418189</name>
</gene>
<accession>A0A6A6ZYD6</accession>
<organism evidence="1 2">
    <name type="scientific">Ophiobolus disseminans</name>
    <dbReference type="NCBI Taxonomy" id="1469910"/>
    <lineage>
        <taxon>Eukaryota</taxon>
        <taxon>Fungi</taxon>
        <taxon>Dikarya</taxon>
        <taxon>Ascomycota</taxon>
        <taxon>Pezizomycotina</taxon>
        <taxon>Dothideomycetes</taxon>
        <taxon>Pleosporomycetidae</taxon>
        <taxon>Pleosporales</taxon>
        <taxon>Pleosporineae</taxon>
        <taxon>Phaeosphaeriaceae</taxon>
        <taxon>Ophiobolus</taxon>
    </lineage>
</organism>
<name>A0A6A6ZYD6_9PLEO</name>
<reference evidence="1" key="1">
    <citation type="journal article" date="2020" name="Stud. Mycol.">
        <title>101 Dothideomycetes genomes: a test case for predicting lifestyles and emergence of pathogens.</title>
        <authorList>
            <person name="Haridas S."/>
            <person name="Albert R."/>
            <person name="Binder M."/>
            <person name="Bloem J."/>
            <person name="Labutti K."/>
            <person name="Salamov A."/>
            <person name="Andreopoulos B."/>
            <person name="Baker S."/>
            <person name="Barry K."/>
            <person name="Bills G."/>
            <person name="Bluhm B."/>
            <person name="Cannon C."/>
            <person name="Castanera R."/>
            <person name="Culley D."/>
            <person name="Daum C."/>
            <person name="Ezra D."/>
            <person name="Gonzalez J."/>
            <person name="Henrissat B."/>
            <person name="Kuo A."/>
            <person name="Liang C."/>
            <person name="Lipzen A."/>
            <person name="Lutzoni F."/>
            <person name="Magnuson J."/>
            <person name="Mondo S."/>
            <person name="Nolan M."/>
            <person name="Ohm R."/>
            <person name="Pangilinan J."/>
            <person name="Park H.-J."/>
            <person name="Ramirez L."/>
            <person name="Alfaro M."/>
            <person name="Sun H."/>
            <person name="Tritt A."/>
            <person name="Yoshinaga Y."/>
            <person name="Zwiers L.-H."/>
            <person name="Turgeon B."/>
            <person name="Goodwin S."/>
            <person name="Spatafora J."/>
            <person name="Crous P."/>
            <person name="Grigoriev I."/>
        </authorList>
    </citation>
    <scope>NUCLEOTIDE SEQUENCE</scope>
    <source>
        <strain evidence="1">CBS 113818</strain>
    </source>
</reference>
<evidence type="ECO:0000313" key="1">
    <source>
        <dbReference type="EMBL" id="KAF2825708.1"/>
    </source>
</evidence>
<protein>
    <submittedName>
        <fullName evidence="1">Uncharacterized protein</fullName>
    </submittedName>
</protein>
<dbReference type="EMBL" id="MU006227">
    <property type="protein sequence ID" value="KAF2825708.1"/>
    <property type="molecule type" value="Genomic_DNA"/>
</dbReference>
<evidence type="ECO:0000313" key="2">
    <source>
        <dbReference type="Proteomes" id="UP000799424"/>
    </source>
</evidence>
<keyword evidence="2" id="KW-1185">Reference proteome</keyword>
<sequence length="126" mass="14321">MDRLFARHILPVLLDAPWPQMKKLEIRGVGDTHTQITQNHPPTREELEDVEYIYVKSYSMGGADMGEEHLYNARAATIPSVADMENSLGELIPQATILVEEEADQNFEAFIEVDYGVMNDSDQRKN</sequence>
<dbReference type="OrthoDB" id="4252443at2759"/>